<gene>
    <name evidence="1" type="ORF">SCP_0400370</name>
</gene>
<dbReference type="AlphaFoldDB" id="A0A401GHK3"/>
<dbReference type="InParanoid" id="A0A401GHK3"/>
<reference evidence="1 2" key="1">
    <citation type="journal article" date="2018" name="Sci. Rep.">
        <title>Genome sequence of the cauliflower mushroom Sparassis crispa (Hanabiratake) and its association with beneficial usage.</title>
        <authorList>
            <person name="Kiyama R."/>
            <person name="Furutani Y."/>
            <person name="Kawaguchi K."/>
            <person name="Nakanishi T."/>
        </authorList>
    </citation>
    <scope>NUCLEOTIDE SEQUENCE [LARGE SCALE GENOMIC DNA]</scope>
</reference>
<protein>
    <submittedName>
        <fullName evidence="1">Uncharacterized protein</fullName>
    </submittedName>
</protein>
<proteinExistence type="predicted"/>
<evidence type="ECO:0000313" key="1">
    <source>
        <dbReference type="EMBL" id="GBE81666.1"/>
    </source>
</evidence>
<accession>A0A401GHK3</accession>
<dbReference type="RefSeq" id="XP_027612579.1">
    <property type="nucleotide sequence ID" value="XM_027756778.1"/>
</dbReference>
<dbReference type="EMBL" id="BFAD01000004">
    <property type="protein sequence ID" value="GBE81666.1"/>
    <property type="molecule type" value="Genomic_DNA"/>
</dbReference>
<dbReference type="GeneID" id="38778583"/>
<name>A0A401GHK3_9APHY</name>
<comment type="caution">
    <text evidence="1">The sequence shown here is derived from an EMBL/GenBank/DDBJ whole genome shotgun (WGS) entry which is preliminary data.</text>
</comment>
<dbReference type="Proteomes" id="UP000287166">
    <property type="component" value="Unassembled WGS sequence"/>
</dbReference>
<evidence type="ECO:0000313" key="2">
    <source>
        <dbReference type="Proteomes" id="UP000287166"/>
    </source>
</evidence>
<keyword evidence="2" id="KW-1185">Reference proteome</keyword>
<organism evidence="1 2">
    <name type="scientific">Sparassis crispa</name>
    <dbReference type="NCBI Taxonomy" id="139825"/>
    <lineage>
        <taxon>Eukaryota</taxon>
        <taxon>Fungi</taxon>
        <taxon>Dikarya</taxon>
        <taxon>Basidiomycota</taxon>
        <taxon>Agaricomycotina</taxon>
        <taxon>Agaricomycetes</taxon>
        <taxon>Polyporales</taxon>
        <taxon>Sparassidaceae</taxon>
        <taxon>Sparassis</taxon>
    </lineage>
</organism>
<sequence>MVFLSPHRLESTEQSRQDVMPQAMLRLFTEMADYTLRAFGDVHTPLSPAIPLCGVACFLTLRAEIPGIDSCRTLASVDMVRASIIFRSSNCSSPLAQHAILPESVRQHRAPRRPP</sequence>